<evidence type="ECO:0000313" key="2">
    <source>
        <dbReference type="EMBL" id="CAH2014431.1"/>
    </source>
</evidence>
<dbReference type="Proteomes" id="UP001152888">
    <property type="component" value="Unassembled WGS sequence"/>
</dbReference>
<dbReference type="OrthoDB" id="6781249at2759"/>
<feature type="compositionally biased region" description="Acidic residues" evidence="1">
    <location>
        <begin position="157"/>
        <end position="168"/>
    </location>
</feature>
<dbReference type="AlphaFoldDB" id="A0A9P0Q8Q6"/>
<organism evidence="2 4">
    <name type="scientific">Acanthoscelides obtectus</name>
    <name type="common">Bean weevil</name>
    <name type="synonym">Bruchus obtectus</name>
    <dbReference type="NCBI Taxonomy" id="200917"/>
    <lineage>
        <taxon>Eukaryota</taxon>
        <taxon>Metazoa</taxon>
        <taxon>Ecdysozoa</taxon>
        <taxon>Arthropoda</taxon>
        <taxon>Hexapoda</taxon>
        <taxon>Insecta</taxon>
        <taxon>Pterygota</taxon>
        <taxon>Neoptera</taxon>
        <taxon>Endopterygota</taxon>
        <taxon>Coleoptera</taxon>
        <taxon>Polyphaga</taxon>
        <taxon>Cucujiformia</taxon>
        <taxon>Chrysomeloidea</taxon>
        <taxon>Chrysomelidae</taxon>
        <taxon>Bruchinae</taxon>
        <taxon>Bruchini</taxon>
        <taxon>Acanthoscelides</taxon>
    </lineage>
</organism>
<reference evidence="2" key="1">
    <citation type="submission" date="2022-03" db="EMBL/GenBank/DDBJ databases">
        <authorList>
            <person name="Sayadi A."/>
        </authorList>
    </citation>
    <scope>NUCLEOTIDE SEQUENCE</scope>
</reference>
<protein>
    <recommendedName>
        <fullName evidence="5">Tesmin/TSO1-like CXC domain-containing protein</fullName>
    </recommendedName>
</protein>
<evidence type="ECO:0008006" key="5">
    <source>
        <dbReference type="Google" id="ProtNLM"/>
    </source>
</evidence>
<evidence type="ECO:0000256" key="1">
    <source>
        <dbReference type="SAM" id="MobiDB-lite"/>
    </source>
</evidence>
<feature type="region of interest" description="Disordered" evidence="1">
    <location>
        <begin position="129"/>
        <end position="186"/>
    </location>
</feature>
<gene>
    <name evidence="2" type="ORF">ACAOBT_LOCUS34119</name>
    <name evidence="3" type="ORF">ACAOBT_LOCUS34323</name>
</gene>
<proteinExistence type="predicted"/>
<evidence type="ECO:0000313" key="3">
    <source>
        <dbReference type="EMBL" id="CAH2014729.1"/>
    </source>
</evidence>
<sequence>MCRDDYSRTFRYNLCSTNLAKAKKETPLECLPPISPALLQHCKRVYYQIQVWLQHRLDPCLWGWTRQGNILIPIMSELDPAPKELLQEVSCGCQGRCKSKRCNCRKAGLKCNPACKVCRGKSCNNSKRWTATEHHDSETPTTTDACEEDGGQTTVEPDNDDLTEDDETSSSSHDATTDDEEINEGL</sequence>
<keyword evidence="4" id="KW-1185">Reference proteome</keyword>
<evidence type="ECO:0000313" key="4">
    <source>
        <dbReference type="Proteomes" id="UP001152888"/>
    </source>
</evidence>
<feature type="compositionally biased region" description="Acidic residues" evidence="1">
    <location>
        <begin position="177"/>
        <end position="186"/>
    </location>
</feature>
<accession>A0A9P0Q8Q6</accession>
<name>A0A9P0Q8Q6_ACAOB</name>
<comment type="caution">
    <text evidence="2">The sequence shown here is derived from an EMBL/GenBank/DDBJ whole genome shotgun (WGS) entry which is preliminary data.</text>
</comment>
<dbReference type="EMBL" id="CAKOFQ010008547">
    <property type="protein sequence ID" value="CAH2014729.1"/>
    <property type="molecule type" value="Genomic_DNA"/>
</dbReference>
<dbReference type="EMBL" id="CAKOFQ010008493">
    <property type="protein sequence ID" value="CAH2014431.1"/>
    <property type="molecule type" value="Genomic_DNA"/>
</dbReference>